<protein>
    <submittedName>
        <fullName evidence="3">Mobile mystery protein B</fullName>
    </submittedName>
</protein>
<dbReference type="OrthoDB" id="9807853at2"/>
<evidence type="ECO:0000259" key="2">
    <source>
        <dbReference type="PROSITE" id="PS51459"/>
    </source>
</evidence>
<dbReference type="InterPro" id="IPR040198">
    <property type="entry name" value="Fido_containing"/>
</dbReference>
<organism evidence="3 4">
    <name type="scientific">Aliidiomarina halalkaliphila</name>
    <dbReference type="NCBI Taxonomy" id="2593535"/>
    <lineage>
        <taxon>Bacteria</taxon>
        <taxon>Pseudomonadati</taxon>
        <taxon>Pseudomonadota</taxon>
        <taxon>Gammaproteobacteria</taxon>
        <taxon>Alteromonadales</taxon>
        <taxon>Idiomarinaceae</taxon>
        <taxon>Aliidiomarina</taxon>
    </lineage>
</organism>
<dbReference type="Pfam" id="PF02661">
    <property type="entry name" value="Fic"/>
    <property type="match status" value="1"/>
</dbReference>
<accession>A0A552X1Y7</accession>
<name>A0A552X1Y7_9GAMM</name>
<dbReference type="EMBL" id="VJWL01000002">
    <property type="protein sequence ID" value="TRW49061.1"/>
    <property type="molecule type" value="Genomic_DNA"/>
</dbReference>
<proteinExistence type="predicted"/>
<dbReference type="InterPro" id="IPR036597">
    <property type="entry name" value="Fido-like_dom_sf"/>
</dbReference>
<evidence type="ECO:0000313" key="3">
    <source>
        <dbReference type="EMBL" id="TRW49061.1"/>
    </source>
</evidence>
<comment type="caution">
    <text evidence="3">The sequence shown here is derived from an EMBL/GenBank/DDBJ whole genome shotgun (WGS) entry which is preliminary data.</text>
</comment>
<dbReference type="PANTHER" id="PTHR13504:SF39">
    <property type="entry name" value="CELL FILAMENTATION PROTEIN"/>
    <property type="match status" value="1"/>
</dbReference>
<dbReference type="Proteomes" id="UP000320359">
    <property type="component" value="Unassembled WGS sequence"/>
</dbReference>
<keyword evidence="4" id="KW-1185">Reference proteome</keyword>
<sequence length="196" mass="22889">MFKEPDGATPLDPNETQGLKFQHITTRAELNELEQANIEQGLRWVSRRRGGSVFDDHFIRTLHKRLFGDVWTWAGAYRRTEKTIGIDPQQISVQLRILLDNIQYWIAHSVYPPLDIAARFHHRLVQIHLFPNGNGRHARIATDILLEDVYKLPPIPWASGYDLEYDNQRRKEYITALRAADCNDFTLLLKFVERAK</sequence>
<dbReference type="PROSITE" id="PS51459">
    <property type="entry name" value="FIDO"/>
    <property type="match status" value="1"/>
</dbReference>
<evidence type="ECO:0000313" key="4">
    <source>
        <dbReference type="Proteomes" id="UP000320359"/>
    </source>
</evidence>
<feature type="active site" evidence="1">
    <location>
        <position position="128"/>
    </location>
</feature>
<feature type="domain" description="Fido" evidence="2">
    <location>
        <begin position="54"/>
        <end position="194"/>
    </location>
</feature>
<dbReference type="InterPro" id="IPR003812">
    <property type="entry name" value="Fido"/>
</dbReference>
<dbReference type="AlphaFoldDB" id="A0A552X1Y7"/>
<dbReference type="InterPro" id="IPR013436">
    <property type="entry name" value="Mobile_mystery_prot_B"/>
</dbReference>
<dbReference type="Gene3D" id="1.10.3290.10">
    <property type="entry name" value="Fido-like domain"/>
    <property type="match status" value="1"/>
</dbReference>
<evidence type="ECO:0000256" key="1">
    <source>
        <dbReference type="PIRSR" id="PIRSR640198-1"/>
    </source>
</evidence>
<reference evidence="3 4" key="1">
    <citation type="submission" date="2019-07" db="EMBL/GenBank/DDBJ databases">
        <authorList>
            <person name="Yang M."/>
            <person name="Zhao D."/>
            <person name="Xiang H."/>
        </authorList>
    </citation>
    <scope>NUCLEOTIDE SEQUENCE [LARGE SCALE GENOMIC DNA]</scope>
    <source>
        <strain evidence="3 4">IM1326</strain>
    </source>
</reference>
<dbReference type="NCBIfam" id="TIGR02613">
    <property type="entry name" value="mob_myst_B"/>
    <property type="match status" value="1"/>
</dbReference>
<gene>
    <name evidence="3" type="ORF">FM042_07915</name>
</gene>
<dbReference type="PANTHER" id="PTHR13504">
    <property type="entry name" value="FIDO DOMAIN-CONTAINING PROTEIN DDB_G0283145"/>
    <property type="match status" value="1"/>
</dbReference>
<dbReference type="SUPFAM" id="SSF140931">
    <property type="entry name" value="Fic-like"/>
    <property type="match status" value="1"/>
</dbReference>